<dbReference type="AlphaFoldDB" id="A0AAD9JU74"/>
<evidence type="ECO:0000313" key="1">
    <source>
        <dbReference type="EMBL" id="KAK2158623.1"/>
    </source>
</evidence>
<evidence type="ECO:0000313" key="2">
    <source>
        <dbReference type="Proteomes" id="UP001208570"/>
    </source>
</evidence>
<comment type="caution">
    <text evidence="1">The sequence shown here is derived from an EMBL/GenBank/DDBJ whole genome shotgun (WGS) entry which is preliminary data.</text>
</comment>
<dbReference type="Proteomes" id="UP001208570">
    <property type="component" value="Unassembled WGS sequence"/>
</dbReference>
<keyword evidence="2" id="KW-1185">Reference proteome</keyword>
<accession>A0AAD9JU74</accession>
<reference evidence="1" key="1">
    <citation type="journal article" date="2023" name="Mol. Biol. Evol.">
        <title>Third-Generation Sequencing Reveals the Adaptive Role of the Epigenome in Three Deep-Sea Polychaetes.</title>
        <authorList>
            <person name="Perez M."/>
            <person name="Aroh O."/>
            <person name="Sun Y."/>
            <person name="Lan Y."/>
            <person name="Juniper S.K."/>
            <person name="Young C.R."/>
            <person name="Angers B."/>
            <person name="Qian P.Y."/>
        </authorList>
    </citation>
    <scope>NUCLEOTIDE SEQUENCE</scope>
    <source>
        <strain evidence="1">P08H-3</strain>
    </source>
</reference>
<protein>
    <submittedName>
        <fullName evidence="1">Uncharacterized protein</fullName>
    </submittedName>
</protein>
<gene>
    <name evidence="1" type="ORF">LSH36_166g00031</name>
</gene>
<sequence length="119" mass="13586">MIDPDRHLDQVKKWPDEIFLHDFLRMGQFAVADKLISIPLNHFNKLAEEMEDEGAKIILLHNKGLCGGILVTALFKETEFDLGYRGTCFTVYYYLEGKSCDGKRFANSPLSREKAQDAS</sequence>
<organism evidence="1 2">
    <name type="scientific">Paralvinella palmiformis</name>
    <dbReference type="NCBI Taxonomy" id="53620"/>
    <lineage>
        <taxon>Eukaryota</taxon>
        <taxon>Metazoa</taxon>
        <taxon>Spiralia</taxon>
        <taxon>Lophotrochozoa</taxon>
        <taxon>Annelida</taxon>
        <taxon>Polychaeta</taxon>
        <taxon>Sedentaria</taxon>
        <taxon>Canalipalpata</taxon>
        <taxon>Terebellida</taxon>
        <taxon>Terebelliformia</taxon>
        <taxon>Alvinellidae</taxon>
        <taxon>Paralvinella</taxon>
    </lineage>
</organism>
<name>A0AAD9JU74_9ANNE</name>
<dbReference type="EMBL" id="JAODUP010000166">
    <property type="protein sequence ID" value="KAK2158623.1"/>
    <property type="molecule type" value="Genomic_DNA"/>
</dbReference>
<proteinExistence type="predicted"/>